<dbReference type="Pfam" id="PF00535">
    <property type="entry name" value="Glycos_transf_2"/>
    <property type="match status" value="1"/>
</dbReference>
<reference evidence="2 3" key="1">
    <citation type="journal article" date="2005" name="Int. J. Syst. Evol. Microbiol.">
        <title>Nitrincola lacisaponensis gen. nov., sp. nov., a novel alkaliphilic bacterium isolated from an alkaline, saline lake.</title>
        <authorList>
            <person name="Dimitriu P.A."/>
            <person name="Shukla S.K."/>
            <person name="Conradt J."/>
            <person name="Marquez M.C."/>
            <person name="Ventosa A."/>
            <person name="Maglia A."/>
            <person name="Peyton B.M."/>
            <person name="Pinkart H.C."/>
            <person name="Mormile M.R."/>
        </authorList>
    </citation>
    <scope>NUCLEOTIDE SEQUENCE [LARGE SCALE GENOMIC DNA]</scope>
    <source>
        <strain evidence="2 3">4CA</strain>
    </source>
</reference>
<dbReference type="AlphaFoldDB" id="A0A063Y7R3"/>
<dbReference type="EMBL" id="JMSZ01000007">
    <property type="protein sequence ID" value="KDE41165.1"/>
    <property type="molecule type" value="Genomic_DNA"/>
</dbReference>
<keyword evidence="2" id="KW-0808">Transferase</keyword>
<feature type="domain" description="Glycosyltransferase 2-like" evidence="1">
    <location>
        <begin position="15"/>
        <end position="124"/>
    </location>
</feature>
<dbReference type="Proteomes" id="UP000027318">
    <property type="component" value="Unassembled WGS sequence"/>
</dbReference>
<dbReference type="STRING" id="267850.ADINL_0238"/>
<proteinExistence type="predicted"/>
<dbReference type="SUPFAM" id="SSF53448">
    <property type="entry name" value="Nucleotide-diphospho-sugar transferases"/>
    <property type="match status" value="1"/>
</dbReference>
<gene>
    <name evidence="2" type="ORF">ADINL_0238</name>
</gene>
<dbReference type="Gene3D" id="3.90.550.10">
    <property type="entry name" value="Spore Coat Polysaccharide Biosynthesis Protein SpsA, Chain A"/>
    <property type="match status" value="1"/>
</dbReference>
<organism evidence="2 3">
    <name type="scientific">Nitrincola lacisaponensis</name>
    <dbReference type="NCBI Taxonomy" id="267850"/>
    <lineage>
        <taxon>Bacteria</taxon>
        <taxon>Pseudomonadati</taxon>
        <taxon>Pseudomonadota</taxon>
        <taxon>Gammaproteobacteria</taxon>
        <taxon>Oceanospirillales</taxon>
        <taxon>Oceanospirillaceae</taxon>
        <taxon>Nitrincola</taxon>
    </lineage>
</organism>
<evidence type="ECO:0000313" key="3">
    <source>
        <dbReference type="Proteomes" id="UP000027318"/>
    </source>
</evidence>
<keyword evidence="3" id="KW-1185">Reference proteome</keyword>
<dbReference type="RefSeq" id="WP_036542878.1">
    <property type="nucleotide sequence ID" value="NZ_JMSZ01000007.1"/>
</dbReference>
<protein>
    <submittedName>
        <fullName evidence="2">Alpha-L-Rha alpha-1,3-L-rhamnosyltransferase</fullName>
        <ecNumber evidence="2">2.4.1.-</ecNumber>
    </submittedName>
</protein>
<keyword evidence="2" id="KW-0328">Glycosyltransferase</keyword>
<dbReference type="InterPro" id="IPR029044">
    <property type="entry name" value="Nucleotide-diphossugar_trans"/>
</dbReference>
<evidence type="ECO:0000259" key="1">
    <source>
        <dbReference type="Pfam" id="PF00535"/>
    </source>
</evidence>
<comment type="caution">
    <text evidence="2">The sequence shown here is derived from an EMBL/GenBank/DDBJ whole genome shotgun (WGS) entry which is preliminary data.</text>
</comment>
<dbReference type="GO" id="GO:0016757">
    <property type="term" value="F:glycosyltransferase activity"/>
    <property type="evidence" value="ECO:0007669"/>
    <property type="project" value="UniProtKB-KW"/>
</dbReference>
<dbReference type="CDD" id="cd04196">
    <property type="entry name" value="GT_2_like_d"/>
    <property type="match status" value="1"/>
</dbReference>
<dbReference type="InterPro" id="IPR050834">
    <property type="entry name" value="Glycosyltransf_2"/>
</dbReference>
<accession>A0A063Y7R3</accession>
<dbReference type="PANTHER" id="PTHR43685:SF2">
    <property type="entry name" value="GLYCOSYLTRANSFERASE 2-LIKE DOMAIN-CONTAINING PROTEIN"/>
    <property type="match status" value="1"/>
</dbReference>
<sequence length="315" mass="35352">MSEIKRKIDSAHVAILMCTCNGERFLQNQLDSIAAQTHTNWSLWISDDGSRDTTLSIASGFQQQCELGQVHLLSGPEAGFALNFLHLVANETVDAVFYAFSDQDDVWHKDKLARALNRLDSVPEHIPALYCARTRLVNAKGEFIGLSPLFSKPPGFANALMQNIGGGNTMVFNRAARDLLKAVGLRADVVTHDWLAYILVSGAGGHVVYDAEPCLNYRQHDGNLVGMNATWAARIKRIRMLWQGRFRQWNDAHMRVLSLHAHRLTDENRALLEEFARARNQQLLPRLIRLKKSGIYRQTLLGNLGLIVAAVFKRL</sequence>
<dbReference type="EC" id="2.4.1.-" evidence="2"/>
<evidence type="ECO:0000313" key="2">
    <source>
        <dbReference type="EMBL" id="KDE41165.1"/>
    </source>
</evidence>
<dbReference type="InterPro" id="IPR001173">
    <property type="entry name" value="Glyco_trans_2-like"/>
</dbReference>
<name>A0A063Y7R3_9GAMM</name>
<dbReference type="PANTHER" id="PTHR43685">
    <property type="entry name" value="GLYCOSYLTRANSFERASE"/>
    <property type="match status" value="1"/>
</dbReference>